<evidence type="ECO:0000313" key="5">
    <source>
        <dbReference type="EMBL" id="PKI77020.1"/>
    </source>
</evidence>
<name>A0A2I0L8P8_PUNGR</name>
<dbReference type="PANTHER" id="PTHR24123:SF95">
    <property type="entry name" value="ANKYRIN-2-LIKE"/>
    <property type="match status" value="1"/>
</dbReference>
<dbReference type="AlphaFoldDB" id="A0A2I0L8P8"/>
<keyword evidence="1" id="KW-0677">Repeat</keyword>
<feature type="repeat" description="ANK" evidence="3">
    <location>
        <begin position="351"/>
        <end position="383"/>
    </location>
</feature>
<dbReference type="Pfam" id="PF12796">
    <property type="entry name" value="Ank_2"/>
    <property type="match status" value="3"/>
</dbReference>
<organism evidence="5 6">
    <name type="scientific">Punica granatum</name>
    <name type="common">Pomegranate</name>
    <dbReference type="NCBI Taxonomy" id="22663"/>
    <lineage>
        <taxon>Eukaryota</taxon>
        <taxon>Viridiplantae</taxon>
        <taxon>Streptophyta</taxon>
        <taxon>Embryophyta</taxon>
        <taxon>Tracheophyta</taxon>
        <taxon>Spermatophyta</taxon>
        <taxon>Magnoliopsida</taxon>
        <taxon>eudicotyledons</taxon>
        <taxon>Gunneridae</taxon>
        <taxon>Pentapetalae</taxon>
        <taxon>rosids</taxon>
        <taxon>malvids</taxon>
        <taxon>Myrtales</taxon>
        <taxon>Lythraceae</taxon>
        <taxon>Punica</taxon>
    </lineage>
</organism>
<dbReference type="SUPFAM" id="SSF48403">
    <property type="entry name" value="Ankyrin repeat"/>
    <property type="match status" value="3"/>
</dbReference>
<feature type="repeat" description="ANK" evidence="3">
    <location>
        <begin position="531"/>
        <end position="563"/>
    </location>
</feature>
<evidence type="ECO:0000256" key="3">
    <source>
        <dbReference type="PROSITE-ProRule" id="PRU00023"/>
    </source>
</evidence>
<dbReference type="EMBL" id="PGOL01000105">
    <property type="protein sequence ID" value="PKI77020.1"/>
    <property type="molecule type" value="Genomic_DNA"/>
</dbReference>
<feature type="repeat" description="ANK" evidence="3">
    <location>
        <begin position="564"/>
        <end position="596"/>
    </location>
</feature>
<dbReference type="Gene3D" id="1.25.40.20">
    <property type="entry name" value="Ankyrin repeat-containing domain"/>
    <property type="match status" value="4"/>
</dbReference>
<feature type="repeat" description="ANK" evidence="3">
    <location>
        <begin position="384"/>
        <end position="416"/>
    </location>
</feature>
<evidence type="ECO:0000256" key="1">
    <source>
        <dbReference type="ARBA" id="ARBA00022737"/>
    </source>
</evidence>
<dbReference type="InterPro" id="IPR002110">
    <property type="entry name" value="Ankyrin_rpt"/>
</dbReference>
<dbReference type="InterPro" id="IPR051165">
    <property type="entry name" value="Multifunctional_ANK_Repeat"/>
</dbReference>
<dbReference type="PANTHER" id="PTHR24123">
    <property type="entry name" value="ANKYRIN REPEAT-CONTAINING"/>
    <property type="match status" value="1"/>
</dbReference>
<evidence type="ECO:0000313" key="6">
    <source>
        <dbReference type="Proteomes" id="UP000233551"/>
    </source>
</evidence>
<accession>A0A2I0L8P8</accession>
<sequence length="738" mass="79664">MSLLIANSAPAAAGYFAGKQVVPIDYQAEVSQRLVDAAHAGDLPAAQDCMSDPFVDVNFVGTVSLRSKRTEIVLRGESSHEVRAEYEEFRTEVTALFLSAHAGNLTLVRKLLSAGASVNQKLFRGYAITAAVREGHVEIVEVLINAGACQKACEEALLEASYVGKSRCSELLVQSEMIRPQFAVRALIVASSRGFLDVVRGLVACGVDANATDRVLLQSSKPSLHINMDCSALVAAVIGRQVAVVRLLLQAGVRTDIKVRLGAWSWDVNTGEEFRVGAGLAEPYPVAWCAVEYFESSGAILQMLLRSLSSESPHYGRSLVHHAILCQNGRALNILLKSGGDVECPIKTASRTEHPIHVATRLGVPEVLRCLISAGCDVNSRSDSDETALMVCARSKQEECLKILASAGADLSLVNSAGQSASSIAESAEWSLYFHKEVLVGLGARKVGHSSNAHQNFSTLMPLNEANGSKAIKESAAKCVDIYVCSESDDKSHSGPSCTSSSLLSEPDHNSEVFNKTVLEDKIDDKDNDSLAVKSLHRAARDGDIDLLRALLTGGSEVDTLDPDGYTPLMLAAKGGHRSVCELLISCGANCEIENDRHETALTIARRSGTVKNEVVRVIFDQLARKLVLRGGQVKKHTKCGKGSPHVKTLRMVGGSGVLRWGKSSKRNVICKRAEVGPSAGFRWNRRKKLDLDEPGLFRVVTTRNKEVHFVCEGGDEMAQLWVRGIEIMTREAIFGNK</sequence>
<feature type="region of interest" description="Disordered" evidence="4">
    <location>
        <begin position="487"/>
        <end position="507"/>
    </location>
</feature>
<dbReference type="Pfam" id="PF00023">
    <property type="entry name" value="Ank"/>
    <property type="match status" value="1"/>
</dbReference>
<reference evidence="5 6" key="1">
    <citation type="submission" date="2017-11" db="EMBL/GenBank/DDBJ databases">
        <title>De-novo sequencing of pomegranate (Punica granatum L.) genome.</title>
        <authorList>
            <person name="Akparov Z."/>
            <person name="Amiraslanov A."/>
            <person name="Hajiyeva S."/>
            <person name="Abbasov M."/>
            <person name="Kaur K."/>
            <person name="Hamwieh A."/>
            <person name="Solovyev V."/>
            <person name="Salamov A."/>
            <person name="Braich B."/>
            <person name="Kosarev P."/>
            <person name="Mahmoud A."/>
            <person name="Hajiyev E."/>
            <person name="Babayeva S."/>
            <person name="Izzatullayeva V."/>
            <person name="Mammadov A."/>
            <person name="Mammadov A."/>
            <person name="Sharifova S."/>
            <person name="Ojaghi J."/>
            <person name="Eynullazada K."/>
            <person name="Bayramov B."/>
            <person name="Abdulazimova A."/>
            <person name="Shahmuradov I."/>
        </authorList>
    </citation>
    <scope>NUCLEOTIDE SEQUENCE [LARGE SCALE GENOMIC DNA]</scope>
    <source>
        <strain evidence="6">cv. AG2017</strain>
        <tissue evidence="5">Leaf</tissue>
    </source>
</reference>
<feature type="repeat" description="ANK" evidence="3">
    <location>
        <begin position="91"/>
        <end position="123"/>
    </location>
</feature>
<dbReference type="SMART" id="SM00248">
    <property type="entry name" value="ANK"/>
    <property type="match status" value="9"/>
</dbReference>
<protein>
    <submittedName>
        <fullName evidence="5">Uncharacterized protein</fullName>
    </submittedName>
</protein>
<evidence type="ECO:0000256" key="2">
    <source>
        <dbReference type="ARBA" id="ARBA00023043"/>
    </source>
</evidence>
<dbReference type="PROSITE" id="PS50297">
    <property type="entry name" value="ANK_REP_REGION"/>
    <property type="match status" value="4"/>
</dbReference>
<comment type="caution">
    <text evidence="5">The sequence shown here is derived from an EMBL/GenBank/DDBJ whole genome shotgun (WGS) entry which is preliminary data.</text>
</comment>
<dbReference type="Proteomes" id="UP000233551">
    <property type="component" value="Unassembled WGS sequence"/>
</dbReference>
<dbReference type="InterPro" id="IPR036770">
    <property type="entry name" value="Ankyrin_rpt-contain_sf"/>
</dbReference>
<keyword evidence="2 3" id="KW-0040">ANK repeat</keyword>
<dbReference type="STRING" id="22663.A0A2I0L8P8"/>
<dbReference type="PROSITE" id="PS50088">
    <property type="entry name" value="ANK_REPEAT"/>
    <property type="match status" value="5"/>
</dbReference>
<keyword evidence="6" id="KW-1185">Reference proteome</keyword>
<gene>
    <name evidence="5" type="ORF">CRG98_002523</name>
</gene>
<feature type="compositionally biased region" description="Low complexity" evidence="4">
    <location>
        <begin position="494"/>
        <end position="505"/>
    </location>
</feature>
<evidence type="ECO:0000256" key="4">
    <source>
        <dbReference type="SAM" id="MobiDB-lite"/>
    </source>
</evidence>
<proteinExistence type="predicted"/>